<comment type="caution">
    <text evidence="1">The sequence shown here is derived from an EMBL/GenBank/DDBJ whole genome shotgun (WGS) entry which is preliminary data.</text>
</comment>
<reference evidence="1 2" key="1">
    <citation type="submission" date="2017-10" db="EMBL/GenBank/DDBJ databases">
        <title>Extensive intraspecific genome diversity in a model arbuscular mycorrhizal fungus.</title>
        <authorList>
            <person name="Chen E.C.H."/>
            <person name="Morin E."/>
            <person name="Baudet D."/>
            <person name="Noel J."/>
            <person name="Ndikumana S."/>
            <person name="Charron P."/>
            <person name="St-Onge C."/>
            <person name="Giorgi J."/>
            <person name="Grigoriev I.V."/>
            <person name="Roux C."/>
            <person name="Martin F.M."/>
            <person name="Corradi N."/>
        </authorList>
    </citation>
    <scope>NUCLEOTIDE SEQUENCE [LARGE SCALE GENOMIC DNA]</scope>
    <source>
        <strain evidence="1 2">A1</strain>
    </source>
</reference>
<reference evidence="1 2" key="2">
    <citation type="submission" date="2017-10" db="EMBL/GenBank/DDBJ databases">
        <title>Genome analyses suggest a sexual origin of heterokaryosis in a supposedly ancient asexual fungus.</title>
        <authorList>
            <person name="Corradi N."/>
            <person name="Sedzielewska K."/>
            <person name="Noel J."/>
            <person name="Charron P."/>
            <person name="Farinelli L."/>
            <person name="Marton T."/>
            <person name="Kruger M."/>
            <person name="Pelin A."/>
            <person name="Brachmann A."/>
            <person name="Corradi N."/>
        </authorList>
    </citation>
    <scope>NUCLEOTIDE SEQUENCE [LARGE SCALE GENOMIC DNA]</scope>
    <source>
        <strain evidence="1 2">A1</strain>
    </source>
</reference>
<proteinExistence type="predicted"/>
<sequence>MEPPGGLVIGNMLILRSYHAWKSDFEERRLNRFGQVLGRKNTFLEAYSSGKMPRRFPPIHQEKYFIFVS</sequence>
<accession>A0A2N0QIV5</accession>
<evidence type="ECO:0000313" key="1">
    <source>
        <dbReference type="EMBL" id="PKC50977.1"/>
    </source>
</evidence>
<organism evidence="1 2">
    <name type="scientific">Rhizophagus irregularis</name>
    <dbReference type="NCBI Taxonomy" id="588596"/>
    <lineage>
        <taxon>Eukaryota</taxon>
        <taxon>Fungi</taxon>
        <taxon>Fungi incertae sedis</taxon>
        <taxon>Mucoromycota</taxon>
        <taxon>Glomeromycotina</taxon>
        <taxon>Glomeromycetes</taxon>
        <taxon>Glomerales</taxon>
        <taxon>Glomeraceae</taxon>
        <taxon>Rhizophagus</taxon>
    </lineage>
</organism>
<dbReference type="AlphaFoldDB" id="A0A2N0QIV5"/>
<dbReference type="VEuPathDB" id="FungiDB:RhiirA1_484853"/>
<name>A0A2N0QIV5_9GLOM</name>
<protein>
    <submittedName>
        <fullName evidence="1">Uncharacterized protein</fullName>
    </submittedName>
</protein>
<gene>
    <name evidence="1" type="ORF">RhiirA1_484853</name>
</gene>
<dbReference type="EMBL" id="LLXH01008615">
    <property type="protein sequence ID" value="PKC50977.1"/>
    <property type="molecule type" value="Genomic_DNA"/>
</dbReference>
<evidence type="ECO:0000313" key="2">
    <source>
        <dbReference type="Proteomes" id="UP000232688"/>
    </source>
</evidence>
<dbReference type="Proteomes" id="UP000232688">
    <property type="component" value="Unassembled WGS sequence"/>
</dbReference>